<dbReference type="RefSeq" id="YP_010660547.1">
    <property type="nucleotide sequence ID" value="NC_070877.1"/>
</dbReference>
<evidence type="ECO:0000313" key="2">
    <source>
        <dbReference type="Proteomes" id="UP000321915"/>
    </source>
</evidence>
<dbReference type="Proteomes" id="UP000321915">
    <property type="component" value="Segment"/>
</dbReference>
<protein>
    <submittedName>
        <fullName evidence="1">Uncharacterized protein</fullName>
    </submittedName>
</protein>
<organism evidence="1 2">
    <name type="scientific">Arthrobacter phage Qui</name>
    <dbReference type="NCBI Taxonomy" id="2603260"/>
    <lineage>
        <taxon>Viruses</taxon>
        <taxon>Duplodnaviria</taxon>
        <taxon>Heunggongvirae</taxon>
        <taxon>Uroviricota</taxon>
        <taxon>Caudoviricetes</taxon>
        <taxon>Quivirus</taxon>
        <taxon>Quivirus qui</taxon>
    </lineage>
</organism>
<accession>A0A5B8WHY8</accession>
<name>A0A5B8WHY8_9CAUD</name>
<evidence type="ECO:0000313" key="1">
    <source>
        <dbReference type="EMBL" id="QED11669.1"/>
    </source>
</evidence>
<keyword evidence="2" id="KW-1185">Reference proteome</keyword>
<sequence length="99" mass="11498">MSKYIQKPVEVDARQYVGGKENGKELETWVNSLGGDATWSPENKIKDLTLPEEFNLGKSKLHMNWNIKIGTWLVYKDGFITIYPDDVFKTKFDKVEEKK</sequence>
<dbReference type="GeneID" id="77936541"/>
<reference evidence="1 2" key="1">
    <citation type="submission" date="2019-07" db="EMBL/GenBank/DDBJ databases">
        <authorList>
            <person name="Abdullah A."/>
            <person name="Lima G.C."/>
            <person name="Cuneo C.K."/>
            <person name="Ennest D.C."/>
            <person name="Fritz K.J."/>
            <person name="Johnson B.T."/>
            <person name="Larson S.M."/>
            <person name="Lemunyete M.N."/>
            <person name="Murray M.B."/>
            <person name="Osmond D.E."/>
            <person name="Patras K.A."/>
            <person name="Ransibrahmanakul S."/>
            <person name="Simpson K.A."/>
            <person name="Thull B.S."/>
            <person name="Wetzel S."/>
            <person name="Bonilla J.A."/>
            <person name="Klyczek K."/>
            <person name="Garlena R.A."/>
            <person name="Russell D.A."/>
            <person name="Pope W.H."/>
            <person name="Jacobs-Sera D."/>
            <person name="Hatfull G.F."/>
        </authorList>
    </citation>
    <scope>NUCLEOTIDE SEQUENCE [LARGE SCALE GENOMIC DNA]</scope>
</reference>
<gene>
    <name evidence="1" type="primary">181</name>
    <name evidence="1" type="ORF">SEA_QUI_181</name>
</gene>
<dbReference type="KEGG" id="vg:77936541"/>
<proteinExistence type="predicted"/>
<dbReference type="EMBL" id="MN183282">
    <property type="protein sequence ID" value="QED11669.1"/>
    <property type="molecule type" value="Genomic_DNA"/>
</dbReference>